<proteinExistence type="predicted"/>
<keyword evidence="1" id="KW-0812">Transmembrane</keyword>
<evidence type="ECO:0000313" key="3">
    <source>
        <dbReference type="EMBL" id="MDM8562461.1"/>
    </source>
</evidence>
<feature type="non-terminal residue" evidence="3">
    <location>
        <position position="1"/>
    </location>
</feature>
<dbReference type="NCBIfam" id="TIGR03505">
    <property type="entry name" value="FimV_core"/>
    <property type="match status" value="1"/>
</dbReference>
<feature type="transmembrane region" description="Helical" evidence="1">
    <location>
        <begin position="220"/>
        <end position="240"/>
    </location>
</feature>
<protein>
    <submittedName>
        <fullName evidence="3">FimV/HubP family polar landmark protein</fullName>
    </submittedName>
</protein>
<evidence type="ECO:0000256" key="2">
    <source>
        <dbReference type="SAM" id="SignalP"/>
    </source>
</evidence>
<reference evidence="3" key="1">
    <citation type="submission" date="2023-06" db="EMBL/GenBank/DDBJ databases">
        <title>Uncultivated large filamentous bacteria from sulfidic sediments reveal new species and different genomic features in energy metabolism and defense.</title>
        <authorList>
            <person name="Fonseca A."/>
        </authorList>
    </citation>
    <scope>NUCLEOTIDE SEQUENCE</scope>
    <source>
        <strain evidence="3">HSG4</strain>
    </source>
</reference>
<gene>
    <name evidence="3" type="ORF">QUF54_03820</name>
</gene>
<keyword evidence="2" id="KW-0732">Signal</keyword>
<feature type="chain" id="PRO_5047295888" evidence="2">
    <location>
        <begin position="20"/>
        <end position="283"/>
    </location>
</feature>
<evidence type="ECO:0000313" key="4">
    <source>
        <dbReference type="Proteomes" id="UP001171945"/>
    </source>
</evidence>
<accession>A0ABT7VS10</accession>
<name>A0ABT7VS10_9GAMM</name>
<dbReference type="Proteomes" id="UP001171945">
    <property type="component" value="Unassembled WGS sequence"/>
</dbReference>
<organism evidence="3 4">
    <name type="scientific">Candidatus Marithioploca araucensis</name>
    <dbReference type="NCBI Taxonomy" id="70273"/>
    <lineage>
        <taxon>Bacteria</taxon>
        <taxon>Pseudomonadati</taxon>
        <taxon>Pseudomonadota</taxon>
        <taxon>Gammaproteobacteria</taxon>
        <taxon>Thiotrichales</taxon>
        <taxon>Thiotrichaceae</taxon>
        <taxon>Candidatus Marithioploca</taxon>
    </lineage>
</organism>
<sequence length="283" mass="31670">KVHKLSLSLASVFFYVALASTSVVQAEKEINTYGPINEGDILWNIANQVAPTSVSRYKVILALQRANPHAFRFPCNIASLKINEILRIPSLLEMQKINVQEAIKEVNRQQEEWKNRHDKPIVCTPVAQKPAIASTTETSTDNTSKLVAKIPSRDIPPTSDTLKPSTIKADKLNSKTAESVDKTQHVTLVSDKEADHANKAADKDTPIFNKNFFQIVSSTMIISLIAIGGLFLIILVAGLLHKYAKDKTNENDIPEEYNFHEPIDEMPYYNEKQFVSNEKLITN</sequence>
<evidence type="ECO:0000256" key="1">
    <source>
        <dbReference type="SAM" id="Phobius"/>
    </source>
</evidence>
<keyword evidence="1" id="KW-1133">Transmembrane helix</keyword>
<keyword evidence="4" id="KW-1185">Reference proteome</keyword>
<keyword evidence="1" id="KW-0472">Membrane</keyword>
<comment type="caution">
    <text evidence="3">The sequence shown here is derived from an EMBL/GenBank/DDBJ whole genome shotgun (WGS) entry which is preliminary data.</text>
</comment>
<feature type="signal peptide" evidence="2">
    <location>
        <begin position="1"/>
        <end position="19"/>
    </location>
</feature>
<dbReference type="InterPro" id="IPR020012">
    <property type="entry name" value="LysM_FimV"/>
</dbReference>
<dbReference type="EMBL" id="JAUCGM010000161">
    <property type="protein sequence ID" value="MDM8562461.1"/>
    <property type="molecule type" value="Genomic_DNA"/>
</dbReference>